<proteinExistence type="predicted"/>
<dbReference type="InterPro" id="IPR014862">
    <property type="entry name" value="TrwC"/>
</dbReference>
<evidence type="ECO:0000313" key="3">
    <source>
        <dbReference type="Proteomes" id="UP001595908"/>
    </source>
</evidence>
<comment type="caution">
    <text evidence="2">The sequence shown here is derived from an EMBL/GenBank/DDBJ whole genome shotgun (WGS) entry which is preliminary data.</text>
</comment>
<dbReference type="SUPFAM" id="SSF55464">
    <property type="entry name" value="Origin of replication-binding domain, RBD-like"/>
    <property type="match status" value="1"/>
</dbReference>
<organism evidence="2 3">
    <name type="scientific">Streptomyces atroolivaceus</name>
    <dbReference type="NCBI Taxonomy" id="66869"/>
    <lineage>
        <taxon>Bacteria</taxon>
        <taxon>Bacillati</taxon>
        <taxon>Actinomycetota</taxon>
        <taxon>Actinomycetes</taxon>
        <taxon>Kitasatosporales</taxon>
        <taxon>Streptomycetaceae</taxon>
        <taxon>Streptomyces</taxon>
    </lineage>
</organism>
<evidence type="ECO:0000259" key="1">
    <source>
        <dbReference type="Pfam" id="PF08751"/>
    </source>
</evidence>
<evidence type="ECO:0000313" key="2">
    <source>
        <dbReference type="EMBL" id="MFC4983641.1"/>
    </source>
</evidence>
<dbReference type="EMBL" id="JBHSJE010000021">
    <property type="protein sequence ID" value="MFC4983641.1"/>
    <property type="molecule type" value="Genomic_DNA"/>
</dbReference>
<dbReference type="Pfam" id="PF08751">
    <property type="entry name" value="TrwC"/>
    <property type="match status" value="1"/>
</dbReference>
<feature type="domain" description="TrwC relaxase" evidence="1">
    <location>
        <begin position="17"/>
        <end position="117"/>
    </location>
</feature>
<accession>A0ABV9VMA7</accession>
<keyword evidence="3" id="KW-1185">Reference proteome</keyword>
<protein>
    <submittedName>
        <fullName evidence="2">Relaxase domain-containing protein</fullName>
    </submittedName>
</protein>
<reference evidence="3" key="1">
    <citation type="journal article" date="2019" name="Int. J. Syst. Evol. Microbiol.">
        <title>The Global Catalogue of Microorganisms (GCM) 10K type strain sequencing project: providing services to taxonomists for standard genome sequencing and annotation.</title>
        <authorList>
            <consortium name="The Broad Institute Genomics Platform"/>
            <consortium name="The Broad Institute Genome Sequencing Center for Infectious Disease"/>
            <person name="Wu L."/>
            <person name="Ma J."/>
        </authorList>
    </citation>
    <scope>NUCLEOTIDE SEQUENCE [LARGE SCALE GENOMIC DNA]</scope>
    <source>
        <strain evidence="3">ICMP 257</strain>
    </source>
</reference>
<sequence>MTTAARRARRCAPREQAGAPLGRWTGRGLAVLGLAPDEEITEAQLRNLFDERDRHPYADRIEADWLAKGDFPKKAAFKAGALGRRVTVTGVNFVFRPQPTIYLLWALGDEETRRVIEPLTSGRSSGCWRGSRTRSR</sequence>
<dbReference type="Proteomes" id="UP001595908">
    <property type="component" value="Unassembled WGS sequence"/>
</dbReference>
<dbReference type="GeneID" id="31237598"/>
<name>A0ABV9VMA7_STRAZ</name>
<gene>
    <name evidence="2" type="ORF">ACFPL4_35915</name>
</gene>
<dbReference type="RefSeq" id="WP_033305803.1">
    <property type="nucleotide sequence ID" value="NZ_JBHSJE010000021.1"/>
</dbReference>